<feature type="compositionally biased region" description="Basic and acidic residues" evidence="1">
    <location>
        <begin position="244"/>
        <end position="257"/>
    </location>
</feature>
<gene>
    <name evidence="3" type="primary">LOC125515193</name>
</gene>
<name>A0A8R7UWZ5_TRIUA</name>
<evidence type="ECO:0000256" key="2">
    <source>
        <dbReference type="SAM" id="Phobius"/>
    </source>
</evidence>
<evidence type="ECO:0000313" key="4">
    <source>
        <dbReference type="Proteomes" id="UP000015106"/>
    </source>
</evidence>
<organism evidence="3 4">
    <name type="scientific">Triticum urartu</name>
    <name type="common">Red wild einkorn</name>
    <name type="synonym">Crithodium urartu</name>
    <dbReference type="NCBI Taxonomy" id="4572"/>
    <lineage>
        <taxon>Eukaryota</taxon>
        <taxon>Viridiplantae</taxon>
        <taxon>Streptophyta</taxon>
        <taxon>Embryophyta</taxon>
        <taxon>Tracheophyta</taxon>
        <taxon>Spermatophyta</taxon>
        <taxon>Magnoliopsida</taxon>
        <taxon>Liliopsida</taxon>
        <taxon>Poales</taxon>
        <taxon>Poaceae</taxon>
        <taxon>BOP clade</taxon>
        <taxon>Pooideae</taxon>
        <taxon>Triticodae</taxon>
        <taxon>Triticeae</taxon>
        <taxon>Triticinae</taxon>
        <taxon>Triticum</taxon>
    </lineage>
</organism>
<reference evidence="4" key="1">
    <citation type="journal article" date="2013" name="Nature">
        <title>Draft genome of the wheat A-genome progenitor Triticum urartu.</title>
        <authorList>
            <person name="Ling H.Q."/>
            <person name="Zhao S."/>
            <person name="Liu D."/>
            <person name="Wang J."/>
            <person name="Sun H."/>
            <person name="Zhang C."/>
            <person name="Fan H."/>
            <person name="Li D."/>
            <person name="Dong L."/>
            <person name="Tao Y."/>
            <person name="Gao C."/>
            <person name="Wu H."/>
            <person name="Li Y."/>
            <person name="Cui Y."/>
            <person name="Guo X."/>
            <person name="Zheng S."/>
            <person name="Wang B."/>
            <person name="Yu K."/>
            <person name="Liang Q."/>
            <person name="Yang W."/>
            <person name="Lou X."/>
            <person name="Chen J."/>
            <person name="Feng M."/>
            <person name="Jian J."/>
            <person name="Zhang X."/>
            <person name="Luo G."/>
            <person name="Jiang Y."/>
            <person name="Liu J."/>
            <person name="Wang Z."/>
            <person name="Sha Y."/>
            <person name="Zhang B."/>
            <person name="Wu H."/>
            <person name="Tang D."/>
            <person name="Shen Q."/>
            <person name="Xue P."/>
            <person name="Zou S."/>
            <person name="Wang X."/>
            <person name="Liu X."/>
            <person name="Wang F."/>
            <person name="Yang Y."/>
            <person name="An X."/>
            <person name="Dong Z."/>
            <person name="Zhang K."/>
            <person name="Zhang X."/>
            <person name="Luo M.C."/>
            <person name="Dvorak J."/>
            <person name="Tong Y."/>
            <person name="Wang J."/>
            <person name="Yang H."/>
            <person name="Li Z."/>
            <person name="Wang D."/>
            <person name="Zhang A."/>
            <person name="Wang J."/>
        </authorList>
    </citation>
    <scope>NUCLEOTIDE SEQUENCE</scope>
    <source>
        <strain evidence="4">cv. G1812</strain>
    </source>
</reference>
<sequence>MYVYPYIIQKDTPGVYTAEGRGRAHRIGYSKTPIFCSKRETPACELFGEFLSYNVAMARGISLLCSLIFLWHVDAGFLLVVAGAVAGHGHGREPARPWAGPARAPPLKRLLRRGRRRERSACPVPALHGDEPHQRAARALGAGAADGRRGAGLAATRRGRLLALLVEAAAEGARVVRRGTHAGPTALAGGRGRGGRRRDADGLGRRAGGATGGELDAGGRGGAVAGYGQDRPAGPTGSRRRHVRSESGRPEAEQGCL</sequence>
<reference evidence="3" key="3">
    <citation type="submission" date="2022-06" db="UniProtKB">
        <authorList>
            <consortium name="EnsemblPlants"/>
        </authorList>
    </citation>
    <scope>IDENTIFICATION</scope>
</reference>
<dbReference type="Proteomes" id="UP000015106">
    <property type="component" value="Chromosome 6"/>
</dbReference>
<keyword evidence="4" id="KW-1185">Reference proteome</keyword>
<dbReference type="AlphaFoldDB" id="A0A8R7UWZ5"/>
<feature type="compositionally biased region" description="Gly residues" evidence="1">
    <location>
        <begin position="205"/>
        <end position="225"/>
    </location>
</feature>
<keyword evidence="2" id="KW-0812">Transmembrane</keyword>
<accession>A0A8R7UWZ5</accession>
<proteinExistence type="predicted"/>
<reference evidence="3" key="2">
    <citation type="submission" date="2018-03" db="EMBL/GenBank/DDBJ databases">
        <title>The Triticum urartu genome reveals the dynamic nature of wheat genome evolution.</title>
        <authorList>
            <person name="Ling H."/>
            <person name="Ma B."/>
            <person name="Shi X."/>
            <person name="Liu H."/>
            <person name="Dong L."/>
            <person name="Sun H."/>
            <person name="Cao Y."/>
            <person name="Gao Q."/>
            <person name="Zheng S."/>
            <person name="Li Y."/>
            <person name="Yu Y."/>
            <person name="Du H."/>
            <person name="Qi M."/>
            <person name="Li Y."/>
            <person name="Yu H."/>
            <person name="Cui Y."/>
            <person name="Wang N."/>
            <person name="Chen C."/>
            <person name="Wu H."/>
            <person name="Zhao Y."/>
            <person name="Zhang J."/>
            <person name="Li Y."/>
            <person name="Zhou W."/>
            <person name="Zhang B."/>
            <person name="Hu W."/>
            <person name="Eijk M."/>
            <person name="Tang J."/>
            <person name="Witsenboer H."/>
            <person name="Zhao S."/>
            <person name="Li Z."/>
            <person name="Zhang A."/>
            <person name="Wang D."/>
            <person name="Liang C."/>
        </authorList>
    </citation>
    <scope>NUCLEOTIDE SEQUENCE [LARGE SCALE GENOMIC DNA]</scope>
    <source>
        <strain evidence="3">cv. G1812</strain>
    </source>
</reference>
<keyword evidence="2" id="KW-0472">Membrane</keyword>
<dbReference type="EnsemblPlants" id="TuG1812G0600003924.01.T01">
    <property type="protein sequence ID" value="TuG1812G0600003924.01.T01.cds400331"/>
    <property type="gene ID" value="TuG1812G0600003924.01"/>
</dbReference>
<keyword evidence="2" id="KW-1133">Transmembrane helix</keyword>
<evidence type="ECO:0000256" key="1">
    <source>
        <dbReference type="SAM" id="MobiDB-lite"/>
    </source>
</evidence>
<feature type="region of interest" description="Disordered" evidence="1">
    <location>
        <begin position="181"/>
        <end position="257"/>
    </location>
</feature>
<feature type="transmembrane region" description="Helical" evidence="2">
    <location>
        <begin position="61"/>
        <end position="86"/>
    </location>
</feature>
<protein>
    <submittedName>
        <fullName evidence="3">Uncharacterized protein</fullName>
    </submittedName>
</protein>
<evidence type="ECO:0000313" key="3">
    <source>
        <dbReference type="EnsemblPlants" id="TuG1812G0600003924.01.T01.cds400331"/>
    </source>
</evidence>
<dbReference type="Gramene" id="TuG1812G0600003924.01.T01">
    <property type="protein sequence ID" value="TuG1812G0600003924.01.T01.cds400331"/>
    <property type="gene ID" value="TuG1812G0600003924.01"/>
</dbReference>
<feature type="region of interest" description="Disordered" evidence="1">
    <location>
        <begin position="113"/>
        <end position="134"/>
    </location>
</feature>